<reference evidence="1 2" key="1">
    <citation type="submission" date="2024-01" db="EMBL/GenBank/DDBJ databases">
        <title>A draft genome for the cacao thread blight pathogen Marasmiellus scandens.</title>
        <authorList>
            <person name="Baruah I.K."/>
            <person name="Leung J."/>
            <person name="Bukari Y."/>
            <person name="Amoako-Attah I."/>
            <person name="Meinhardt L.W."/>
            <person name="Bailey B.A."/>
            <person name="Cohen S.P."/>
        </authorList>
    </citation>
    <scope>NUCLEOTIDE SEQUENCE [LARGE SCALE GENOMIC DNA]</scope>
    <source>
        <strain evidence="1 2">GH-19</strain>
    </source>
</reference>
<sequence>MPSQKALLLGSKNGRFVVKPTAPPAGELIVKVQAAALNLVDWKIQSYGFFYEERIRDFFWDLCIVGLRNYPFTNFFYITCNINSDNSRVLGLATAAVGLYAKQPSGIDLNPSFDASANYSGQAALVIGGSSSLLRYAKFEPIITHASAHQFEHLESLRATECIERKQVPFADLPAVKKLTDSPIKVVYDAISVEDSERAGYDVLADDGSMVVTLPGKLDTKKIHRVIGSVHPPSNREFGKEMYRNLTKLLVDGVIVPNRVEDLPNGLKGINDGLERLKNNQVSGVKLIARPQETP</sequence>
<proteinExistence type="predicted"/>
<dbReference type="EMBL" id="JBANRG010000078">
    <property type="protein sequence ID" value="KAK7438606.1"/>
    <property type="molecule type" value="Genomic_DNA"/>
</dbReference>
<dbReference type="PANTHER" id="PTHR45348:SF2">
    <property type="entry name" value="ZINC-TYPE ALCOHOL DEHYDROGENASE-LIKE PROTEIN C2E1P3.01"/>
    <property type="match status" value="1"/>
</dbReference>
<organism evidence="1 2">
    <name type="scientific">Marasmiellus scandens</name>
    <dbReference type="NCBI Taxonomy" id="2682957"/>
    <lineage>
        <taxon>Eukaryota</taxon>
        <taxon>Fungi</taxon>
        <taxon>Dikarya</taxon>
        <taxon>Basidiomycota</taxon>
        <taxon>Agaricomycotina</taxon>
        <taxon>Agaricomycetes</taxon>
        <taxon>Agaricomycetidae</taxon>
        <taxon>Agaricales</taxon>
        <taxon>Marasmiineae</taxon>
        <taxon>Omphalotaceae</taxon>
        <taxon>Marasmiellus</taxon>
    </lineage>
</organism>
<gene>
    <name evidence="1" type="ORF">VKT23_017940</name>
</gene>
<dbReference type="SUPFAM" id="SSF51735">
    <property type="entry name" value="NAD(P)-binding Rossmann-fold domains"/>
    <property type="match status" value="1"/>
</dbReference>
<dbReference type="InterPro" id="IPR036291">
    <property type="entry name" value="NAD(P)-bd_dom_sf"/>
</dbReference>
<protein>
    <submittedName>
        <fullName evidence="1">Uncharacterized protein</fullName>
    </submittedName>
</protein>
<dbReference type="Proteomes" id="UP001498398">
    <property type="component" value="Unassembled WGS sequence"/>
</dbReference>
<dbReference type="Gene3D" id="3.40.50.720">
    <property type="entry name" value="NAD(P)-binding Rossmann-like Domain"/>
    <property type="match status" value="1"/>
</dbReference>
<evidence type="ECO:0000313" key="2">
    <source>
        <dbReference type="Proteomes" id="UP001498398"/>
    </source>
</evidence>
<name>A0ABR1IS81_9AGAR</name>
<evidence type="ECO:0000313" key="1">
    <source>
        <dbReference type="EMBL" id="KAK7438606.1"/>
    </source>
</evidence>
<comment type="caution">
    <text evidence="1">The sequence shown here is derived from an EMBL/GenBank/DDBJ whole genome shotgun (WGS) entry which is preliminary data.</text>
</comment>
<keyword evidence="2" id="KW-1185">Reference proteome</keyword>
<dbReference type="Gene3D" id="3.90.180.10">
    <property type="entry name" value="Medium-chain alcohol dehydrogenases, catalytic domain"/>
    <property type="match status" value="2"/>
</dbReference>
<dbReference type="PANTHER" id="PTHR45348">
    <property type="entry name" value="HYPOTHETICAL OXIDOREDUCTASE (EUROFUNG)"/>
    <property type="match status" value="1"/>
</dbReference>
<dbReference type="InterPro" id="IPR047122">
    <property type="entry name" value="Trans-enoyl_RdTase-like"/>
</dbReference>
<accession>A0ABR1IS81</accession>